<dbReference type="Gene3D" id="1.20.1280.50">
    <property type="match status" value="1"/>
</dbReference>
<organism evidence="3 4">
    <name type="scientific">Astrephomene gubernaculifera</name>
    <dbReference type="NCBI Taxonomy" id="47775"/>
    <lineage>
        <taxon>Eukaryota</taxon>
        <taxon>Viridiplantae</taxon>
        <taxon>Chlorophyta</taxon>
        <taxon>core chlorophytes</taxon>
        <taxon>Chlorophyceae</taxon>
        <taxon>CS clade</taxon>
        <taxon>Chlamydomonadales</taxon>
        <taxon>Astrephomenaceae</taxon>
        <taxon>Astrephomene</taxon>
    </lineage>
</organism>
<evidence type="ECO:0000256" key="1">
    <source>
        <dbReference type="SAM" id="MobiDB-lite"/>
    </source>
</evidence>
<dbReference type="EMBL" id="BMAR01000001">
    <property type="protein sequence ID" value="GFR40617.1"/>
    <property type="molecule type" value="Genomic_DNA"/>
</dbReference>
<dbReference type="AlphaFoldDB" id="A0AAD3DHP9"/>
<dbReference type="PROSITE" id="PS50181">
    <property type="entry name" value="FBOX"/>
    <property type="match status" value="1"/>
</dbReference>
<reference evidence="3 4" key="1">
    <citation type="journal article" date="2021" name="Sci. Rep.">
        <title>Genome sequencing of the multicellular alga Astrephomene provides insights into convergent evolution of germ-soma differentiation.</title>
        <authorList>
            <person name="Yamashita S."/>
            <person name="Yamamoto K."/>
            <person name="Matsuzaki R."/>
            <person name="Suzuki S."/>
            <person name="Yamaguchi H."/>
            <person name="Hirooka S."/>
            <person name="Minakuchi Y."/>
            <person name="Miyagishima S."/>
            <person name="Kawachi M."/>
            <person name="Toyoda A."/>
            <person name="Nozaki H."/>
        </authorList>
    </citation>
    <scope>NUCLEOTIDE SEQUENCE [LARGE SCALE GENOMIC DNA]</scope>
    <source>
        <strain evidence="3 4">NIES-4017</strain>
    </source>
</reference>
<dbReference type="InterPro" id="IPR036047">
    <property type="entry name" value="F-box-like_dom_sf"/>
</dbReference>
<evidence type="ECO:0000313" key="4">
    <source>
        <dbReference type="Proteomes" id="UP001054857"/>
    </source>
</evidence>
<dbReference type="SUPFAM" id="SSF81383">
    <property type="entry name" value="F-box domain"/>
    <property type="match status" value="1"/>
</dbReference>
<gene>
    <name evidence="3" type="ORF">Agub_g1198</name>
</gene>
<dbReference type="Proteomes" id="UP001054857">
    <property type="component" value="Unassembled WGS sequence"/>
</dbReference>
<dbReference type="InterPro" id="IPR001810">
    <property type="entry name" value="F-box_dom"/>
</dbReference>
<protein>
    <recommendedName>
        <fullName evidence="2">F-box domain-containing protein</fullName>
    </recommendedName>
</protein>
<accession>A0AAD3DHP9</accession>
<feature type="region of interest" description="Disordered" evidence="1">
    <location>
        <begin position="265"/>
        <end position="289"/>
    </location>
</feature>
<evidence type="ECO:0000313" key="3">
    <source>
        <dbReference type="EMBL" id="GFR40617.1"/>
    </source>
</evidence>
<sequence length="415" mass="45735">MQASADYAQQFPRDLFVDVLRHLGPRGMVKLSLVDKFCRDLVYDNENLWRQHCLARWPDCTKASATDAADVVKANQGSWRTLYGDLAAAASFRSAFEAGKEATRSARLLPGDVASRQLLDRCFERFAEATYALGLAAAGHRSVRCSSAYLRHTREDLVWWLDYQPQAVVRFVRCCHDELLDASQRGSSAALHRLWATRFCWRRSALEFVLDACDDGCPHHHHHHHDSSLRKRLQRECAALDATICRLHTQFPAAISLDRYCSSGSSGSGSSTRTPLACSPPFSTSPRSQSIAPELAFDDVEEAWGRQAVAVVQRPGSFHDAAPLEGSRNNGEAVEAAGRAAAAAATPIAGGDCAGWGVVAGGGLLACRRLEPPCHHWWAWLPQEFVQEYAYEGEGGKGLRGVMVPYDRGLYELHV</sequence>
<proteinExistence type="predicted"/>
<comment type="caution">
    <text evidence="3">The sequence shown here is derived from an EMBL/GenBank/DDBJ whole genome shotgun (WGS) entry which is preliminary data.</text>
</comment>
<keyword evidence="4" id="KW-1185">Reference proteome</keyword>
<name>A0AAD3DHP9_9CHLO</name>
<evidence type="ECO:0000259" key="2">
    <source>
        <dbReference type="PROSITE" id="PS50181"/>
    </source>
</evidence>
<feature type="domain" description="F-box" evidence="2">
    <location>
        <begin position="5"/>
        <end position="52"/>
    </location>
</feature>